<dbReference type="PANTHER" id="PTHR14208:SF2">
    <property type="entry name" value="PROTEIN KRASAVIETZ"/>
    <property type="match status" value="1"/>
</dbReference>
<organism evidence="4">
    <name type="scientific">Capitella teleta</name>
    <name type="common">Polychaete worm</name>
    <dbReference type="NCBI Taxonomy" id="283909"/>
    <lineage>
        <taxon>Eukaryota</taxon>
        <taxon>Metazoa</taxon>
        <taxon>Spiralia</taxon>
        <taxon>Lophotrochozoa</taxon>
        <taxon>Annelida</taxon>
        <taxon>Polychaeta</taxon>
        <taxon>Sedentaria</taxon>
        <taxon>Scolecida</taxon>
        <taxon>Capitellidae</taxon>
        <taxon>Capitella</taxon>
    </lineage>
</organism>
<dbReference type="InterPro" id="IPR003307">
    <property type="entry name" value="W2_domain"/>
</dbReference>
<evidence type="ECO:0000256" key="1">
    <source>
        <dbReference type="ARBA" id="ARBA00008151"/>
    </source>
</evidence>
<dbReference type="EnsemblMetazoa" id="CapteT164650">
    <property type="protein sequence ID" value="CapteP164650"/>
    <property type="gene ID" value="CapteG164650"/>
</dbReference>
<dbReference type="InterPro" id="IPR051245">
    <property type="entry name" value="eIF5-mimic_regulator"/>
</dbReference>
<dbReference type="GO" id="GO:0006417">
    <property type="term" value="P:regulation of translation"/>
    <property type="evidence" value="ECO:0007669"/>
    <property type="project" value="UniProtKB-ARBA"/>
</dbReference>
<comment type="similarity">
    <text evidence="1">Belongs to the BZW family.</text>
</comment>
<evidence type="ECO:0000313" key="6">
    <source>
        <dbReference type="Proteomes" id="UP000014760"/>
    </source>
</evidence>
<reference evidence="5" key="3">
    <citation type="submission" date="2015-06" db="UniProtKB">
        <authorList>
            <consortium name="EnsemblMetazoa"/>
        </authorList>
    </citation>
    <scope>IDENTIFICATION</scope>
</reference>
<dbReference type="PANTHER" id="PTHR14208">
    <property type="entry name" value="BASIC LEUCINE ZIPPER AND W2 DOMAIN-CONTAINING PROTEIN"/>
    <property type="match status" value="1"/>
</dbReference>
<keyword evidence="6" id="KW-1185">Reference proteome</keyword>
<feature type="region of interest" description="Disordered" evidence="2">
    <location>
        <begin position="1"/>
        <end position="24"/>
    </location>
</feature>
<accession>R7TTR8</accession>
<dbReference type="Proteomes" id="UP000014760">
    <property type="component" value="Unassembled WGS sequence"/>
</dbReference>
<dbReference type="CDD" id="cd11560">
    <property type="entry name" value="W2_eIF5C_like"/>
    <property type="match status" value="1"/>
</dbReference>
<reference evidence="6" key="1">
    <citation type="submission" date="2012-12" db="EMBL/GenBank/DDBJ databases">
        <authorList>
            <person name="Hellsten U."/>
            <person name="Grimwood J."/>
            <person name="Chapman J.A."/>
            <person name="Shapiro H."/>
            <person name="Aerts A."/>
            <person name="Otillar R.P."/>
            <person name="Terry A.Y."/>
            <person name="Boore J.L."/>
            <person name="Simakov O."/>
            <person name="Marletaz F."/>
            <person name="Cho S.-J."/>
            <person name="Edsinger-Gonzales E."/>
            <person name="Havlak P."/>
            <person name="Kuo D.-H."/>
            <person name="Larsson T."/>
            <person name="Lv J."/>
            <person name="Arendt D."/>
            <person name="Savage R."/>
            <person name="Osoegawa K."/>
            <person name="de Jong P."/>
            <person name="Lindberg D.R."/>
            <person name="Seaver E.C."/>
            <person name="Weisblat D.A."/>
            <person name="Putnam N.H."/>
            <person name="Grigoriev I.V."/>
            <person name="Rokhsar D.S."/>
        </authorList>
    </citation>
    <scope>NUCLEOTIDE SEQUENCE</scope>
    <source>
        <strain evidence="6">I ESC-2004</strain>
    </source>
</reference>
<reference evidence="4 6" key="2">
    <citation type="journal article" date="2013" name="Nature">
        <title>Insights into bilaterian evolution from three spiralian genomes.</title>
        <authorList>
            <person name="Simakov O."/>
            <person name="Marletaz F."/>
            <person name="Cho S.J."/>
            <person name="Edsinger-Gonzales E."/>
            <person name="Havlak P."/>
            <person name="Hellsten U."/>
            <person name="Kuo D.H."/>
            <person name="Larsson T."/>
            <person name="Lv J."/>
            <person name="Arendt D."/>
            <person name="Savage R."/>
            <person name="Osoegawa K."/>
            <person name="de Jong P."/>
            <person name="Grimwood J."/>
            <person name="Chapman J.A."/>
            <person name="Shapiro H."/>
            <person name="Aerts A."/>
            <person name="Otillar R.P."/>
            <person name="Terry A.Y."/>
            <person name="Boore J.L."/>
            <person name="Grigoriev I.V."/>
            <person name="Lindberg D.R."/>
            <person name="Seaver E.C."/>
            <person name="Weisblat D.A."/>
            <person name="Putnam N.H."/>
            <person name="Rokhsar D.S."/>
        </authorList>
    </citation>
    <scope>NUCLEOTIDE SEQUENCE</scope>
    <source>
        <strain evidence="4 6">I ESC-2004</strain>
    </source>
</reference>
<dbReference type="AlphaFoldDB" id="R7TTR8"/>
<dbReference type="EMBL" id="AMQN01011095">
    <property type="status" value="NOT_ANNOTATED_CDS"/>
    <property type="molecule type" value="Genomic_DNA"/>
</dbReference>
<dbReference type="SMART" id="SM00515">
    <property type="entry name" value="eIF5C"/>
    <property type="match status" value="1"/>
</dbReference>
<dbReference type="Gene3D" id="1.25.40.180">
    <property type="match status" value="1"/>
</dbReference>
<dbReference type="HOGENOM" id="CLU_032849_0_1_1"/>
<evidence type="ECO:0000313" key="4">
    <source>
        <dbReference type="EMBL" id="ELT97012.1"/>
    </source>
</evidence>
<evidence type="ECO:0000259" key="3">
    <source>
        <dbReference type="PROSITE" id="PS51363"/>
    </source>
</evidence>
<gene>
    <name evidence="4" type="ORF">CAPTEDRAFT_164650</name>
</gene>
<dbReference type="SUPFAM" id="SSF48371">
    <property type="entry name" value="ARM repeat"/>
    <property type="match status" value="1"/>
</dbReference>
<dbReference type="InterPro" id="IPR043510">
    <property type="entry name" value="W2_5MP1/2"/>
</dbReference>
<dbReference type="EMBL" id="KB308685">
    <property type="protein sequence ID" value="ELT97012.1"/>
    <property type="molecule type" value="Genomic_DNA"/>
</dbReference>
<feature type="domain" description="W2" evidence="3">
    <location>
        <begin position="250"/>
        <end position="417"/>
    </location>
</feature>
<dbReference type="PROSITE" id="PS51363">
    <property type="entry name" value="W2"/>
    <property type="match status" value="1"/>
</dbReference>
<dbReference type="OMA" id="ELIQCIW"/>
<dbReference type="InterPro" id="IPR057397">
    <property type="entry name" value="HEAT_5MP1_2"/>
</dbReference>
<evidence type="ECO:0000313" key="5">
    <source>
        <dbReference type="EnsemblMetazoa" id="CapteP164650"/>
    </source>
</evidence>
<dbReference type="STRING" id="283909.R7TTR8"/>
<dbReference type="FunFam" id="1.25.40.180:FF:000006">
    <property type="entry name" value="Basic leucine zipper and W2 domain-containing protein 1"/>
    <property type="match status" value="1"/>
</dbReference>
<dbReference type="FunCoup" id="R7TTR8">
    <property type="interactions" value="1402"/>
</dbReference>
<evidence type="ECO:0000256" key="2">
    <source>
        <dbReference type="SAM" id="MobiDB-lite"/>
    </source>
</evidence>
<proteinExistence type="inferred from homology"/>
<dbReference type="GO" id="GO:0016020">
    <property type="term" value="C:membrane"/>
    <property type="evidence" value="ECO:0007669"/>
    <property type="project" value="TreeGrafter"/>
</dbReference>
<name>R7TTR8_CAPTE</name>
<dbReference type="OrthoDB" id="1727522at2759"/>
<dbReference type="Pfam" id="PF02020">
    <property type="entry name" value="W2"/>
    <property type="match status" value="1"/>
</dbReference>
<protein>
    <recommendedName>
        <fullName evidence="3">W2 domain-containing protein</fullName>
    </recommendedName>
</protein>
<dbReference type="Pfam" id="PF25504">
    <property type="entry name" value="HEAT_5MP1_2"/>
    <property type="match status" value="1"/>
</dbReference>
<dbReference type="GO" id="GO:0005737">
    <property type="term" value="C:cytoplasm"/>
    <property type="evidence" value="ECO:0007669"/>
    <property type="project" value="UniProtKB-ARBA"/>
</dbReference>
<sequence length="419" mass="48764">MNQKTPKPSLTGHRLKARKRDEKEKYDAPAFRDLVLQGFVEADNDLDKVSRYLDSAGSRLDYRRYAETLFDILFAGGILAPGGSVADDAEGRPCKTSLCVFGSDEDHNALYAHYMVFNKLIRRYKYLEKSFEEELKKLIMFLKGFDESQRKKLAVVMGLCLANGLGNPTCLNMLFEDHIVREGIAIQFSSDLFAEWLREKDIQSLGMALKRAEMETKLLDLLPINKRTQENFEIHFKSAGLLSIVEFQRHKAITVVRKDLQRRLAEMIKDEDSIKEMIEFIKEQMKKSSLTEHETIVIVWNTLMCVVEWSKKEELVADQCLRHLRQYSSLLFALNKNGRSQLALMCKVQEFCYDNMNFFKVFQKIILLFYKVDVLSEDVIMKWYKDGHASKGKSVFLEQMKKFVEWLENAEEESEDEDD</sequence>
<dbReference type="InterPro" id="IPR016024">
    <property type="entry name" value="ARM-type_fold"/>
</dbReference>